<organism evidence="2 3">
    <name type="scientific">Silvanigrella paludirubra</name>
    <dbReference type="NCBI Taxonomy" id="2499159"/>
    <lineage>
        <taxon>Bacteria</taxon>
        <taxon>Pseudomonadati</taxon>
        <taxon>Bdellovibrionota</taxon>
        <taxon>Oligoflexia</taxon>
        <taxon>Silvanigrellales</taxon>
        <taxon>Silvanigrellaceae</taxon>
        <taxon>Silvanigrella</taxon>
    </lineage>
</organism>
<reference evidence="2 3" key="1">
    <citation type="submission" date="2019-10" db="EMBL/GenBank/DDBJ databases">
        <title>New species of Slilvanegrellaceae.</title>
        <authorList>
            <person name="Pitt A."/>
            <person name="Hahn M.W."/>
        </authorList>
    </citation>
    <scope>NUCLEOTIDE SEQUENCE [LARGE SCALE GENOMIC DNA]</scope>
    <source>
        <strain evidence="2 3">SP-Ram-0.45-NSY-1</strain>
    </source>
</reference>
<dbReference type="OrthoDB" id="9817507at2"/>
<dbReference type="SUPFAM" id="SSF109604">
    <property type="entry name" value="HD-domain/PDEase-like"/>
    <property type="match status" value="1"/>
</dbReference>
<sequence>MDKLIPSKLGKLKIICSLPLFSDSICIKRQSAAEHGYTQIILSMILAPYLDLSTTEQCELIELSIFAELPKTLLGDPSYHLRQNHPEVKEIYDTIRGKIWKETELSLGIETTRSATLFGLHELIDSFASMLYIEKECLLGNQFFAAERHKTFYDKKRKQALTNEDLSKIHPCSLSDSQSPYKKTSVTKFNWKDAITLLDQIFDEANRGRLENGISGYSSTFLGMVEKLKEHYRYKGWSYHFPESVGEHTFQVVFLCRLLATKLNLPEKLRVQLYHAAALHDLAEAYASDVIYPIKLREKEVEKIHRNIEKNIIQNICQRFRLSWPTDPHVLAIVDICDRFSSQIYFDRETRSGNTHFNVPNSSMEVVRDFYQKDYPEIFQELDNLWLEYVSSL</sequence>
<dbReference type="Gene3D" id="1.10.3210.10">
    <property type="entry name" value="Hypothetical protein af1432"/>
    <property type="match status" value="2"/>
</dbReference>
<evidence type="ECO:0000313" key="2">
    <source>
        <dbReference type="EMBL" id="KAB8039781.1"/>
    </source>
</evidence>
<dbReference type="SMART" id="SM00471">
    <property type="entry name" value="HDc"/>
    <property type="match status" value="1"/>
</dbReference>
<dbReference type="Pfam" id="PF12917">
    <property type="entry name" value="YfbR-like"/>
    <property type="match status" value="1"/>
</dbReference>
<dbReference type="EMBL" id="WFLM01000002">
    <property type="protein sequence ID" value="KAB8039781.1"/>
    <property type="molecule type" value="Genomic_DNA"/>
</dbReference>
<keyword evidence="3" id="KW-1185">Reference proteome</keyword>
<protein>
    <submittedName>
        <fullName evidence="2">HD domain-containing protein</fullName>
    </submittedName>
</protein>
<dbReference type="RefSeq" id="WP_153419267.1">
    <property type="nucleotide sequence ID" value="NZ_WFLM01000002.1"/>
</dbReference>
<proteinExistence type="predicted"/>
<evidence type="ECO:0000259" key="1">
    <source>
        <dbReference type="SMART" id="SM00471"/>
    </source>
</evidence>
<comment type="caution">
    <text evidence="2">The sequence shown here is derived from an EMBL/GenBank/DDBJ whole genome shotgun (WGS) entry which is preliminary data.</text>
</comment>
<name>A0A6N6VUP1_9BACT</name>
<dbReference type="InterPro" id="IPR003607">
    <property type="entry name" value="HD/PDEase_dom"/>
</dbReference>
<dbReference type="Proteomes" id="UP000437748">
    <property type="component" value="Unassembled WGS sequence"/>
</dbReference>
<gene>
    <name evidence="2" type="ORF">GCL60_05825</name>
</gene>
<dbReference type="AlphaFoldDB" id="A0A6N6VUP1"/>
<evidence type="ECO:0000313" key="3">
    <source>
        <dbReference type="Proteomes" id="UP000437748"/>
    </source>
</evidence>
<accession>A0A6N6VUP1</accession>
<dbReference type="CDD" id="cd00077">
    <property type="entry name" value="HDc"/>
    <property type="match status" value="1"/>
</dbReference>
<feature type="domain" description="HD/PDEase" evidence="1">
    <location>
        <begin position="241"/>
        <end position="349"/>
    </location>
</feature>